<protein>
    <submittedName>
        <fullName evidence="3">Flagellar hook-length control protein FliK</fullName>
    </submittedName>
</protein>
<dbReference type="AlphaFoldDB" id="A0A9D1F8X2"/>
<reference evidence="3" key="1">
    <citation type="submission" date="2020-10" db="EMBL/GenBank/DDBJ databases">
        <authorList>
            <person name="Gilroy R."/>
        </authorList>
    </citation>
    <scope>NUCLEOTIDE SEQUENCE</scope>
    <source>
        <strain evidence="3">ChiBcec16-1751</strain>
    </source>
</reference>
<evidence type="ECO:0000256" key="1">
    <source>
        <dbReference type="SAM" id="MobiDB-lite"/>
    </source>
</evidence>
<evidence type="ECO:0000313" key="3">
    <source>
        <dbReference type="EMBL" id="HIS64667.1"/>
    </source>
</evidence>
<sequence>MKMDINELVLQMTYAAAQMAQNTIPQTQEPTRTEDGKSFQNLMDEKRTERTERESKAPETTTAATQTAQQGQTAASGAPVMQQLAAMVTDTAVIPAVVNTAVTVPDGEAAVEAVTMVSAAMPETVAQEAMPEETVLPQMQATVEAPVTEAAAQPAVPTAQPQQEAMEAPVDAETLVTAKAAPETETQNVSVQEEVQVTVEQDAAPVRRQEQEVDETAVQTDGLSKPLFEDTETMPQRVGDAPVVDTESGDLDSKLATKLNEALSKGSQRVEIRLTPENLGRVVIEMQRNPEGVLQVVLHTENSQAAKLLSEHSGALGLMLQNTQHTEVRVEVQQPQQNQHSQQQPDQNGGQGREQQQQQRRQQADPERFLQQLRLGLLPT</sequence>
<name>A0A9D1F8X2_9FIRM</name>
<dbReference type="CDD" id="cd17470">
    <property type="entry name" value="T3SS_Flik_C"/>
    <property type="match status" value="1"/>
</dbReference>
<dbReference type="EMBL" id="DVJJ01000075">
    <property type="protein sequence ID" value="HIS64667.1"/>
    <property type="molecule type" value="Genomic_DNA"/>
</dbReference>
<evidence type="ECO:0000313" key="4">
    <source>
        <dbReference type="Proteomes" id="UP000886741"/>
    </source>
</evidence>
<dbReference type="InterPro" id="IPR021136">
    <property type="entry name" value="Flagellar_hook_control-like_C"/>
</dbReference>
<feature type="domain" description="Flagellar hook-length control protein-like C-terminal" evidence="2">
    <location>
        <begin position="260"/>
        <end position="339"/>
    </location>
</feature>
<feature type="compositionally biased region" description="Low complexity" evidence="1">
    <location>
        <begin position="60"/>
        <end position="75"/>
    </location>
</feature>
<proteinExistence type="predicted"/>
<dbReference type="InterPro" id="IPR038610">
    <property type="entry name" value="FliK-like_C_sf"/>
</dbReference>
<accession>A0A9D1F8X2</accession>
<feature type="compositionally biased region" description="Low complexity" evidence="1">
    <location>
        <begin position="333"/>
        <end position="361"/>
    </location>
</feature>
<gene>
    <name evidence="3" type="ORF">IAA83_04760</name>
</gene>
<feature type="region of interest" description="Disordered" evidence="1">
    <location>
        <begin position="23"/>
        <end position="75"/>
    </location>
</feature>
<feature type="compositionally biased region" description="Basic and acidic residues" evidence="1">
    <location>
        <begin position="31"/>
        <end position="57"/>
    </location>
</feature>
<keyword evidence="3" id="KW-0966">Cell projection</keyword>
<dbReference type="Proteomes" id="UP000886741">
    <property type="component" value="Unassembled WGS sequence"/>
</dbReference>
<reference evidence="3" key="2">
    <citation type="journal article" date="2021" name="PeerJ">
        <title>Extensive microbial diversity within the chicken gut microbiome revealed by metagenomics and culture.</title>
        <authorList>
            <person name="Gilroy R."/>
            <person name="Ravi A."/>
            <person name="Getino M."/>
            <person name="Pursley I."/>
            <person name="Horton D.L."/>
            <person name="Alikhan N.F."/>
            <person name="Baker D."/>
            <person name="Gharbi K."/>
            <person name="Hall N."/>
            <person name="Watson M."/>
            <person name="Adriaenssens E.M."/>
            <person name="Foster-Nyarko E."/>
            <person name="Jarju S."/>
            <person name="Secka A."/>
            <person name="Antonio M."/>
            <person name="Oren A."/>
            <person name="Chaudhuri R.R."/>
            <person name="La Ragione R."/>
            <person name="Hildebrand F."/>
            <person name="Pallen M.J."/>
        </authorList>
    </citation>
    <scope>NUCLEOTIDE SEQUENCE</scope>
    <source>
        <strain evidence="3">ChiBcec16-1751</strain>
    </source>
</reference>
<feature type="region of interest" description="Disordered" evidence="1">
    <location>
        <begin position="331"/>
        <end position="368"/>
    </location>
</feature>
<organism evidence="3 4">
    <name type="scientific">Candidatus Avoscillospira avistercoris</name>
    <dbReference type="NCBI Taxonomy" id="2840707"/>
    <lineage>
        <taxon>Bacteria</taxon>
        <taxon>Bacillati</taxon>
        <taxon>Bacillota</taxon>
        <taxon>Clostridia</taxon>
        <taxon>Eubacteriales</taxon>
        <taxon>Oscillospiraceae</taxon>
        <taxon>Oscillospiraceae incertae sedis</taxon>
        <taxon>Candidatus Avoscillospira</taxon>
    </lineage>
</organism>
<comment type="caution">
    <text evidence="3">The sequence shown here is derived from an EMBL/GenBank/DDBJ whole genome shotgun (WGS) entry which is preliminary data.</text>
</comment>
<dbReference type="Gene3D" id="3.30.750.140">
    <property type="match status" value="1"/>
</dbReference>
<evidence type="ECO:0000259" key="2">
    <source>
        <dbReference type="Pfam" id="PF02120"/>
    </source>
</evidence>
<keyword evidence="3" id="KW-0282">Flagellum</keyword>
<keyword evidence="3" id="KW-0969">Cilium</keyword>
<dbReference type="Pfam" id="PF02120">
    <property type="entry name" value="Flg_hook"/>
    <property type="match status" value="1"/>
</dbReference>